<keyword evidence="2" id="KW-0238">DNA-binding</keyword>
<dbReference type="SMART" id="SM00345">
    <property type="entry name" value="HTH_GNTR"/>
    <property type="match status" value="1"/>
</dbReference>
<reference evidence="5" key="1">
    <citation type="submission" date="2020-12" db="EMBL/GenBank/DDBJ databases">
        <title>Prauserella sp. ASG 168, a novel actinomycete isolated from cave rock.</title>
        <authorList>
            <person name="Suriyachadkun C."/>
        </authorList>
    </citation>
    <scope>NUCLEOTIDE SEQUENCE</scope>
    <source>
        <strain evidence="5">ASG 168</strain>
    </source>
</reference>
<keyword evidence="1" id="KW-0805">Transcription regulation</keyword>
<dbReference type="GO" id="GO:0003677">
    <property type="term" value="F:DNA binding"/>
    <property type="evidence" value="ECO:0007669"/>
    <property type="project" value="UniProtKB-KW"/>
</dbReference>
<dbReference type="InterPro" id="IPR000524">
    <property type="entry name" value="Tscrpt_reg_HTH_GntR"/>
</dbReference>
<dbReference type="SUPFAM" id="SSF46785">
    <property type="entry name" value="Winged helix' DNA-binding domain"/>
    <property type="match status" value="1"/>
</dbReference>
<evidence type="ECO:0000256" key="3">
    <source>
        <dbReference type="ARBA" id="ARBA00023163"/>
    </source>
</evidence>
<organism evidence="5 6">
    <name type="scientific">Prauserella cavernicola</name>
    <dbReference type="NCBI Taxonomy" id="2800127"/>
    <lineage>
        <taxon>Bacteria</taxon>
        <taxon>Bacillati</taxon>
        <taxon>Actinomycetota</taxon>
        <taxon>Actinomycetes</taxon>
        <taxon>Pseudonocardiales</taxon>
        <taxon>Pseudonocardiaceae</taxon>
        <taxon>Prauserella</taxon>
    </lineage>
</organism>
<dbReference type="InterPro" id="IPR036390">
    <property type="entry name" value="WH_DNA-bd_sf"/>
</dbReference>
<dbReference type="EMBL" id="JAENJH010000007">
    <property type="protein sequence ID" value="MBK1787537.1"/>
    <property type="molecule type" value="Genomic_DNA"/>
</dbReference>
<dbReference type="InterPro" id="IPR036388">
    <property type="entry name" value="WH-like_DNA-bd_sf"/>
</dbReference>
<dbReference type="Proteomes" id="UP000635245">
    <property type="component" value="Unassembled WGS sequence"/>
</dbReference>
<dbReference type="PROSITE" id="PS50949">
    <property type="entry name" value="HTH_GNTR"/>
    <property type="match status" value="1"/>
</dbReference>
<dbReference type="PRINTS" id="PR00035">
    <property type="entry name" value="HTHGNTR"/>
</dbReference>
<keyword evidence="3" id="KW-0804">Transcription</keyword>
<dbReference type="InterPro" id="IPR008920">
    <property type="entry name" value="TF_FadR/GntR_C"/>
</dbReference>
<dbReference type="SUPFAM" id="SSF48008">
    <property type="entry name" value="GntR ligand-binding domain-like"/>
    <property type="match status" value="1"/>
</dbReference>
<dbReference type="Pfam" id="PF07729">
    <property type="entry name" value="FCD"/>
    <property type="match status" value="1"/>
</dbReference>
<comment type="caution">
    <text evidence="5">The sequence shown here is derived from an EMBL/GenBank/DDBJ whole genome shotgun (WGS) entry which is preliminary data.</text>
</comment>
<dbReference type="GO" id="GO:0003700">
    <property type="term" value="F:DNA-binding transcription factor activity"/>
    <property type="evidence" value="ECO:0007669"/>
    <property type="project" value="InterPro"/>
</dbReference>
<dbReference type="Gene3D" id="1.10.10.10">
    <property type="entry name" value="Winged helix-like DNA-binding domain superfamily/Winged helix DNA-binding domain"/>
    <property type="match status" value="1"/>
</dbReference>
<dbReference type="RefSeq" id="WP_200322266.1">
    <property type="nucleotide sequence ID" value="NZ_JAENJH010000007.1"/>
</dbReference>
<evidence type="ECO:0000256" key="1">
    <source>
        <dbReference type="ARBA" id="ARBA00023015"/>
    </source>
</evidence>
<dbReference type="Gene3D" id="1.20.120.530">
    <property type="entry name" value="GntR ligand-binding domain-like"/>
    <property type="match status" value="1"/>
</dbReference>
<dbReference type="InterPro" id="IPR011711">
    <property type="entry name" value="GntR_C"/>
</dbReference>
<keyword evidence="6" id="KW-1185">Reference proteome</keyword>
<dbReference type="Pfam" id="PF00392">
    <property type="entry name" value="GntR"/>
    <property type="match status" value="1"/>
</dbReference>
<gene>
    <name evidence="5" type="ORF">JHE00_24700</name>
</gene>
<evidence type="ECO:0000259" key="4">
    <source>
        <dbReference type="PROSITE" id="PS50949"/>
    </source>
</evidence>
<protein>
    <submittedName>
        <fullName evidence="5">GntR family transcriptional regulator</fullName>
    </submittedName>
</protein>
<dbReference type="SMART" id="SM00895">
    <property type="entry name" value="FCD"/>
    <property type="match status" value="1"/>
</dbReference>
<dbReference type="PANTHER" id="PTHR43537">
    <property type="entry name" value="TRANSCRIPTIONAL REGULATOR, GNTR FAMILY"/>
    <property type="match status" value="1"/>
</dbReference>
<evidence type="ECO:0000313" key="6">
    <source>
        <dbReference type="Proteomes" id="UP000635245"/>
    </source>
</evidence>
<dbReference type="CDD" id="cd07377">
    <property type="entry name" value="WHTH_GntR"/>
    <property type="match status" value="1"/>
</dbReference>
<dbReference type="PANTHER" id="PTHR43537:SF5">
    <property type="entry name" value="UXU OPERON TRANSCRIPTIONAL REGULATOR"/>
    <property type="match status" value="1"/>
</dbReference>
<feature type="domain" description="HTH gntR-type" evidence="4">
    <location>
        <begin position="1"/>
        <end position="66"/>
    </location>
</feature>
<accession>A0A934QSP6</accession>
<dbReference type="AlphaFoldDB" id="A0A934QSP6"/>
<evidence type="ECO:0000313" key="5">
    <source>
        <dbReference type="EMBL" id="MBK1787537.1"/>
    </source>
</evidence>
<proteinExistence type="predicted"/>
<name>A0A934QSP6_9PSEU</name>
<sequence>MADRLVRQLREMVLTGGLAPGSVIVEPQLAEQFGVSKTPVREALRLLATEGLVAVVPKKGYLVRTLGPQDVSEVLDLRMLLEPHAAGAAAMFADASLASELRAILDRQAEVAGADPLAGMYEARLFHQGIARAARNRRLAETLQRCFDESARAHHVLPGLQLHMTRKQELEEHEAVFEAIAAGDPNRAGEAMRAHLRTIHDTVMRQVAHGSGLWD</sequence>
<evidence type="ECO:0000256" key="2">
    <source>
        <dbReference type="ARBA" id="ARBA00023125"/>
    </source>
</evidence>